<evidence type="ECO:0000259" key="7">
    <source>
        <dbReference type="PROSITE" id="PS50850"/>
    </source>
</evidence>
<feature type="transmembrane region" description="Helical" evidence="6">
    <location>
        <begin position="210"/>
        <end position="231"/>
    </location>
</feature>
<gene>
    <name evidence="8" type="ORF">A3C59_01800</name>
</gene>
<proteinExistence type="predicted"/>
<keyword evidence="2" id="KW-1003">Cell membrane</keyword>
<feature type="domain" description="Major facilitator superfamily (MFS) profile" evidence="7">
    <location>
        <begin position="1"/>
        <end position="386"/>
    </location>
</feature>
<dbReference type="InterPro" id="IPR036259">
    <property type="entry name" value="MFS_trans_sf"/>
</dbReference>
<comment type="caution">
    <text evidence="8">The sequence shown here is derived from an EMBL/GenBank/DDBJ whole genome shotgun (WGS) entry which is preliminary data.</text>
</comment>
<dbReference type="SUPFAM" id="SSF103473">
    <property type="entry name" value="MFS general substrate transporter"/>
    <property type="match status" value="1"/>
</dbReference>
<dbReference type="InterPro" id="IPR050189">
    <property type="entry name" value="MFS_Efflux_Transporters"/>
</dbReference>
<feature type="transmembrane region" description="Helical" evidence="6">
    <location>
        <begin position="92"/>
        <end position="115"/>
    </location>
</feature>
<dbReference type="InterPro" id="IPR020846">
    <property type="entry name" value="MFS_dom"/>
</dbReference>
<evidence type="ECO:0000256" key="5">
    <source>
        <dbReference type="ARBA" id="ARBA00023136"/>
    </source>
</evidence>
<sequence>MKSLKEINILHFLNDGVRSTFVTLLPFIAKDLHISLSSIGFLGSAQALFGSLLALPAGFLASRFGGFRLLAFLLLIYSAGALSASLAPNLLFITFAFFLGAAGFGMFHTVGFSLVAKITNKRNMGKIMGNFTSIGDIGRVALPPACVFISLTLGWRISMLTIALVGFFAFLTMQYFKPKVEIHNLEKHQKKETKREFINHVIRLLKTRRLALTLITAIIDALASSPIYLFLPFVLLYKGISLNQYGIIATVFLLGSLVGKILLGRAVDRIGNLKIFVLSEISMAAVLILITISSNFNLILILAFLLGSFTRGTTPIIQSLVSETSHKIHYDKIFAISEFFIGIAAVATVISMGVVADKTNVLFVYYAASFLALSAIIPAFLLSLTKKN</sequence>
<name>A0A1F5JWD4_9BACT</name>
<evidence type="ECO:0000313" key="8">
    <source>
        <dbReference type="EMBL" id="OGE32918.1"/>
    </source>
</evidence>
<protein>
    <recommendedName>
        <fullName evidence="7">Major facilitator superfamily (MFS) profile domain-containing protein</fullName>
    </recommendedName>
</protein>
<organism evidence="8 9">
    <name type="scientific">Candidatus Daviesbacteria bacterium RIFCSPHIGHO2_02_FULL_36_13</name>
    <dbReference type="NCBI Taxonomy" id="1797768"/>
    <lineage>
        <taxon>Bacteria</taxon>
        <taxon>Candidatus Daviesiibacteriota</taxon>
    </lineage>
</organism>
<dbReference type="PANTHER" id="PTHR43124">
    <property type="entry name" value="PURINE EFFLUX PUMP PBUE"/>
    <property type="match status" value="1"/>
</dbReference>
<keyword evidence="5 6" id="KW-0472">Membrane</keyword>
<evidence type="ECO:0000256" key="2">
    <source>
        <dbReference type="ARBA" id="ARBA00022475"/>
    </source>
</evidence>
<keyword evidence="3 6" id="KW-0812">Transmembrane</keyword>
<comment type="subcellular location">
    <subcellularLocation>
        <location evidence="1">Cell membrane</location>
        <topology evidence="1">Multi-pass membrane protein</topology>
    </subcellularLocation>
</comment>
<keyword evidence="4 6" id="KW-1133">Transmembrane helix</keyword>
<feature type="transmembrane region" description="Helical" evidence="6">
    <location>
        <begin position="127"/>
        <end position="151"/>
    </location>
</feature>
<feature type="transmembrane region" description="Helical" evidence="6">
    <location>
        <begin position="243"/>
        <end position="263"/>
    </location>
</feature>
<dbReference type="GO" id="GO:0005886">
    <property type="term" value="C:plasma membrane"/>
    <property type="evidence" value="ECO:0007669"/>
    <property type="project" value="UniProtKB-SubCell"/>
</dbReference>
<dbReference type="InterPro" id="IPR011701">
    <property type="entry name" value="MFS"/>
</dbReference>
<evidence type="ECO:0000256" key="4">
    <source>
        <dbReference type="ARBA" id="ARBA00022989"/>
    </source>
</evidence>
<dbReference type="Pfam" id="PF07690">
    <property type="entry name" value="MFS_1"/>
    <property type="match status" value="1"/>
</dbReference>
<accession>A0A1F5JWD4</accession>
<feature type="transmembrane region" description="Helical" evidence="6">
    <location>
        <begin position="67"/>
        <end position="86"/>
    </location>
</feature>
<evidence type="ECO:0000313" key="9">
    <source>
        <dbReference type="Proteomes" id="UP000176902"/>
    </source>
</evidence>
<evidence type="ECO:0000256" key="1">
    <source>
        <dbReference type="ARBA" id="ARBA00004651"/>
    </source>
</evidence>
<dbReference type="AlphaFoldDB" id="A0A1F5JWD4"/>
<dbReference type="PANTHER" id="PTHR43124:SF3">
    <property type="entry name" value="CHLORAMPHENICOL EFFLUX PUMP RV0191"/>
    <property type="match status" value="1"/>
</dbReference>
<reference evidence="8 9" key="1">
    <citation type="journal article" date="2016" name="Nat. Commun.">
        <title>Thousands of microbial genomes shed light on interconnected biogeochemical processes in an aquifer system.</title>
        <authorList>
            <person name="Anantharaman K."/>
            <person name="Brown C.T."/>
            <person name="Hug L.A."/>
            <person name="Sharon I."/>
            <person name="Castelle C.J."/>
            <person name="Probst A.J."/>
            <person name="Thomas B.C."/>
            <person name="Singh A."/>
            <person name="Wilkins M.J."/>
            <person name="Karaoz U."/>
            <person name="Brodie E.L."/>
            <person name="Williams K.H."/>
            <person name="Hubbard S.S."/>
            <person name="Banfield J.F."/>
        </authorList>
    </citation>
    <scope>NUCLEOTIDE SEQUENCE [LARGE SCALE GENOMIC DNA]</scope>
</reference>
<dbReference type="EMBL" id="MFCV01000019">
    <property type="protein sequence ID" value="OGE32918.1"/>
    <property type="molecule type" value="Genomic_DNA"/>
</dbReference>
<dbReference type="PROSITE" id="PS50850">
    <property type="entry name" value="MFS"/>
    <property type="match status" value="1"/>
</dbReference>
<dbReference type="Gene3D" id="1.20.1250.20">
    <property type="entry name" value="MFS general substrate transporter like domains"/>
    <property type="match status" value="1"/>
</dbReference>
<evidence type="ECO:0000256" key="6">
    <source>
        <dbReference type="SAM" id="Phobius"/>
    </source>
</evidence>
<feature type="transmembrane region" description="Helical" evidence="6">
    <location>
        <begin position="362"/>
        <end position="384"/>
    </location>
</feature>
<dbReference type="GO" id="GO:0022857">
    <property type="term" value="F:transmembrane transporter activity"/>
    <property type="evidence" value="ECO:0007669"/>
    <property type="project" value="InterPro"/>
</dbReference>
<evidence type="ECO:0000256" key="3">
    <source>
        <dbReference type="ARBA" id="ARBA00022692"/>
    </source>
</evidence>
<feature type="transmembrane region" description="Helical" evidence="6">
    <location>
        <begin position="34"/>
        <end position="55"/>
    </location>
</feature>
<feature type="transmembrane region" description="Helical" evidence="6">
    <location>
        <begin position="333"/>
        <end position="356"/>
    </location>
</feature>
<dbReference type="Proteomes" id="UP000176902">
    <property type="component" value="Unassembled WGS sequence"/>
</dbReference>
<feature type="transmembrane region" description="Helical" evidence="6">
    <location>
        <begin position="157"/>
        <end position="176"/>
    </location>
</feature>
<dbReference type="STRING" id="1797768.A3C59_01800"/>